<dbReference type="Pfam" id="PF13487">
    <property type="entry name" value="HD_5"/>
    <property type="match status" value="1"/>
</dbReference>
<name>A0ABT5IXV6_9NEIS</name>
<sequence>MHRESDSLLTLENVNQHFLANLQGADSQLAVHASQDILAANGTKLLARGSRLDSRSSELLANHRLRQPLETQLQVDTTGLLARLREGMQQLLADDPLLAAWLEQGQRTLQRELAVLSLPPLAAQALQLIANRFPDVFRHSLRVAALAWSLAPSPRDAQLLLVAGLLHDVGYLYLDPAIWQQGGPLSADAWRQFDAHPLIGYVWASELRAVPPEVANLILQHHERVDGSGYPRQLRGEAVGHNAEVLALAEMAAGIFEHARQPVGQLQVALKLLPGQFSAAVRVPAQLRAARLPRESGLLQPVDALQSSLHQLLLRFARVHEVMQHIESQTMGEAGWQLFGHLAMRLNSIQRAFNSVGLDMLTKHAPEGEGHEPLWQELAWVINETNWLSRHLSRDLTRQRLKLAADESELFEPLVVLFLGLTSKTVPAGL</sequence>
<evidence type="ECO:0000259" key="2">
    <source>
        <dbReference type="PROSITE" id="PS51832"/>
    </source>
</evidence>
<accession>A0ABT5IXV6</accession>
<dbReference type="SMART" id="SM00471">
    <property type="entry name" value="HDc"/>
    <property type="match status" value="1"/>
</dbReference>
<evidence type="ECO:0000313" key="3">
    <source>
        <dbReference type="EMBL" id="MDC7717405.1"/>
    </source>
</evidence>
<gene>
    <name evidence="3" type="ORF">PQU95_09295</name>
</gene>
<dbReference type="PROSITE" id="PS51831">
    <property type="entry name" value="HD"/>
    <property type="match status" value="1"/>
</dbReference>
<feature type="domain" description="HD" evidence="1">
    <location>
        <begin position="136"/>
        <end position="255"/>
    </location>
</feature>
<proteinExistence type="predicted"/>
<dbReference type="PANTHER" id="PTHR43155">
    <property type="entry name" value="CYCLIC DI-GMP PHOSPHODIESTERASE PA4108-RELATED"/>
    <property type="match status" value="1"/>
</dbReference>
<organism evidence="3 4">
    <name type="scientific">Vogesella aquatica</name>
    <dbReference type="NCBI Taxonomy" id="2984206"/>
    <lineage>
        <taxon>Bacteria</taxon>
        <taxon>Pseudomonadati</taxon>
        <taxon>Pseudomonadota</taxon>
        <taxon>Betaproteobacteria</taxon>
        <taxon>Neisseriales</taxon>
        <taxon>Chromobacteriaceae</taxon>
        <taxon>Vogesella</taxon>
    </lineage>
</organism>
<dbReference type="CDD" id="cd00077">
    <property type="entry name" value="HDc"/>
    <property type="match status" value="1"/>
</dbReference>
<dbReference type="InterPro" id="IPR037522">
    <property type="entry name" value="HD_GYP_dom"/>
</dbReference>
<dbReference type="SUPFAM" id="SSF109604">
    <property type="entry name" value="HD-domain/PDEase-like"/>
    <property type="match status" value="1"/>
</dbReference>
<dbReference type="PROSITE" id="PS51832">
    <property type="entry name" value="HD_GYP"/>
    <property type="match status" value="1"/>
</dbReference>
<dbReference type="InterPro" id="IPR003607">
    <property type="entry name" value="HD/PDEase_dom"/>
</dbReference>
<evidence type="ECO:0000313" key="4">
    <source>
        <dbReference type="Proteomes" id="UP001219956"/>
    </source>
</evidence>
<dbReference type="EMBL" id="JAQQLF010000010">
    <property type="protein sequence ID" value="MDC7717405.1"/>
    <property type="molecule type" value="Genomic_DNA"/>
</dbReference>
<comment type="caution">
    <text evidence="3">The sequence shown here is derived from an EMBL/GenBank/DDBJ whole genome shotgun (WGS) entry which is preliminary data.</text>
</comment>
<dbReference type="Gene3D" id="1.10.3210.10">
    <property type="entry name" value="Hypothetical protein af1432"/>
    <property type="match status" value="1"/>
</dbReference>
<dbReference type="RefSeq" id="WP_272751729.1">
    <property type="nucleotide sequence ID" value="NZ_JAQQLF010000010.1"/>
</dbReference>
<protein>
    <submittedName>
        <fullName evidence="3">HD domain-containing protein</fullName>
    </submittedName>
</protein>
<evidence type="ECO:0000259" key="1">
    <source>
        <dbReference type="PROSITE" id="PS51831"/>
    </source>
</evidence>
<dbReference type="PANTHER" id="PTHR43155:SF2">
    <property type="entry name" value="CYCLIC DI-GMP PHOSPHODIESTERASE PA4108"/>
    <property type="match status" value="1"/>
</dbReference>
<dbReference type="InterPro" id="IPR006674">
    <property type="entry name" value="HD_domain"/>
</dbReference>
<dbReference type="Proteomes" id="UP001219956">
    <property type="component" value="Unassembled WGS sequence"/>
</dbReference>
<feature type="domain" description="HD-GYP" evidence="2">
    <location>
        <begin position="110"/>
        <end position="306"/>
    </location>
</feature>
<keyword evidence="4" id="KW-1185">Reference proteome</keyword>
<reference evidence="3 4" key="1">
    <citation type="submission" date="2023-01" db="EMBL/GenBank/DDBJ databases">
        <title>Novel species of the genus Vogesella isolated from rivers.</title>
        <authorList>
            <person name="Lu H."/>
        </authorList>
    </citation>
    <scope>NUCLEOTIDE SEQUENCE [LARGE SCALE GENOMIC DNA]</scope>
    <source>
        <strain evidence="3 4">DC21W</strain>
    </source>
</reference>